<evidence type="ECO:0000313" key="2">
    <source>
        <dbReference type="Proteomes" id="UP000664109"/>
    </source>
</evidence>
<organism evidence="1 2">
    <name type="scientific">Streptomyces zhihengii</name>
    <dbReference type="NCBI Taxonomy" id="1818004"/>
    <lineage>
        <taxon>Bacteria</taxon>
        <taxon>Bacillati</taxon>
        <taxon>Actinomycetota</taxon>
        <taxon>Actinomycetes</taxon>
        <taxon>Kitasatosporales</taxon>
        <taxon>Streptomycetaceae</taxon>
        <taxon>Streptomyces</taxon>
    </lineage>
</organism>
<evidence type="ECO:0000313" key="1">
    <source>
        <dbReference type="EMBL" id="MBM9623146.1"/>
    </source>
</evidence>
<comment type="caution">
    <text evidence="1">The sequence shown here is derived from an EMBL/GenBank/DDBJ whole genome shotgun (WGS) entry which is preliminary data.</text>
</comment>
<accession>A0ABS2UZX4</accession>
<dbReference type="EMBL" id="JAFEJA010000002">
    <property type="protein sequence ID" value="MBM9623146.1"/>
    <property type="molecule type" value="Genomic_DNA"/>
</dbReference>
<sequence length="123" mass="11568">MVSGDGGGPGGPGNVVSAASGLHCPHGGRVFAVSGPGGRGGVRADGHAVHTASDVFAVAGCRHTVNGTPEPCLSVRWSPRPGGVLVDGAPVLLGTSGAQCLGAALVPQGAVAVTAGRGGVVCG</sequence>
<proteinExistence type="predicted"/>
<reference evidence="1 2" key="1">
    <citation type="journal article" date="2016" name="Arch. Microbiol.">
        <title>Streptomyces zhihengii sp. nov., isolated from rhizospheric soil of Psammosilene tunicoides.</title>
        <authorList>
            <person name="Huang M.J."/>
            <person name="Fei J.J."/>
            <person name="Salam N."/>
            <person name="Kim C.J."/>
            <person name="Hozzein W.N."/>
            <person name="Xiao M."/>
            <person name="Huang H.Q."/>
            <person name="Li W.J."/>
        </authorList>
    </citation>
    <scope>NUCLEOTIDE SEQUENCE [LARGE SCALE GENOMIC DNA]</scope>
    <source>
        <strain evidence="1 2">YIM T102</strain>
    </source>
</reference>
<keyword evidence="2" id="KW-1185">Reference proteome</keyword>
<dbReference type="Proteomes" id="UP000664109">
    <property type="component" value="Unassembled WGS sequence"/>
</dbReference>
<gene>
    <name evidence="1" type="ORF">JE024_31585</name>
</gene>
<dbReference type="RefSeq" id="WP_205378449.1">
    <property type="nucleotide sequence ID" value="NZ_JAFEJA010000002.1"/>
</dbReference>
<protein>
    <submittedName>
        <fullName evidence="1">Uncharacterized protein</fullName>
    </submittedName>
</protein>
<name>A0ABS2UZX4_9ACTN</name>